<gene>
    <name evidence="1" type="ORF">AGABI1DRAFT_43859</name>
</gene>
<proteinExistence type="predicted"/>
<reference evidence="2" key="1">
    <citation type="journal article" date="2012" name="Proc. Natl. Acad. Sci. U.S.A.">
        <title>Genome sequence of the button mushroom Agaricus bisporus reveals mechanisms governing adaptation to a humic-rich ecological niche.</title>
        <authorList>
            <person name="Morin E."/>
            <person name="Kohler A."/>
            <person name="Baker A.R."/>
            <person name="Foulongne-Oriol M."/>
            <person name="Lombard V."/>
            <person name="Nagy L.G."/>
            <person name="Ohm R.A."/>
            <person name="Patyshakuliyeva A."/>
            <person name="Brun A."/>
            <person name="Aerts A.L."/>
            <person name="Bailey A.M."/>
            <person name="Billette C."/>
            <person name="Coutinho P.M."/>
            <person name="Deakin G."/>
            <person name="Doddapaneni H."/>
            <person name="Floudas D."/>
            <person name="Grimwood J."/>
            <person name="Hilden K."/>
            <person name="Kuees U."/>
            <person name="LaButti K.M."/>
            <person name="Lapidus A."/>
            <person name="Lindquist E.A."/>
            <person name="Lucas S.M."/>
            <person name="Murat C."/>
            <person name="Riley R.W."/>
            <person name="Salamov A.A."/>
            <person name="Schmutz J."/>
            <person name="Subramanian V."/>
            <person name="Woesten H.A.B."/>
            <person name="Xu J."/>
            <person name="Eastwood D.C."/>
            <person name="Foster G.D."/>
            <person name="Sonnenberg A.S."/>
            <person name="Cullen D."/>
            <person name="de Vries R.P."/>
            <person name="Lundell T."/>
            <person name="Hibbett D.S."/>
            <person name="Henrissat B."/>
            <person name="Burton K.S."/>
            <person name="Kerrigan R.W."/>
            <person name="Challen M.P."/>
            <person name="Grigoriev I.V."/>
            <person name="Martin F."/>
        </authorList>
    </citation>
    <scope>NUCLEOTIDE SEQUENCE [LARGE SCALE GENOMIC DNA]</scope>
    <source>
        <strain evidence="2">JB137-S8 / ATCC MYA-4627 / FGSC 10392</strain>
    </source>
</reference>
<dbReference type="OrthoDB" id="2527908at2759"/>
<accession>K5VS13</accession>
<dbReference type="eggNOG" id="ENOG502SS78">
    <property type="taxonomic scope" value="Eukaryota"/>
</dbReference>
<dbReference type="HOGENOM" id="CLU_084261_1_0_1"/>
<dbReference type="InParanoid" id="K5VS13"/>
<sequence length="170" mass="18357">CQDFPIVVIPDPKNATAGNFLGTPPYYMMSFPQGGQPITQLIGNTNDTLSWTPKHPVGTNFSLQLMDSDGYTGGDGGLIYQVVESEHSSEYVCTPTPPNDFTITSNVTDGGRVETCHFWRLNINGGESPYTVVLNAVNSPVITNISLSDGNNAVVYSNRADPDTTLFGKY</sequence>
<protein>
    <submittedName>
        <fullName evidence="1">Uncharacterized protein</fullName>
    </submittedName>
</protein>
<dbReference type="OMA" id="WPLINAN"/>
<name>K5VS13_AGABU</name>
<evidence type="ECO:0000313" key="1">
    <source>
        <dbReference type="EMBL" id="EKM77249.1"/>
    </source>
</evidence>
<dbReference type="KEGG" id="abp:AGABI1DRAFT43859"/>
<dbReference type="Proteomes" id="UP000008493">
    <property type="component" value="Unassembled WGS sequence"/>
</dbReference>
<dbReference type="GeneID" id="18829517"/>
<feature type="non-terminal residue" evidence="1">
    <location>
        <position position="170"/>
    </location>
</feature>
<dbReference type="EMBL" id="JH971397">
    <property type="protein sequence ID" value="EKM77249.1"/>
    <property type="molecule type" value="Genomic_DNA"/>
</dbReference>
<evidence type="ECO:0000313" key="2">
    <source>
        <dbReference type="Proteomes" id="UP000008493"/>
    </source>
</evidence>
<organism evidence="1 2">
    <name type="scientific">Agaricus bisporus var. burnettii (strain JB137-S8 / ATCC MYA-4627 / FGSC 10392)</name>
    <name type="common">White button mushroom</name>
    <dbReference type="NCBI Taxonomy" id="597362"/>
    <lineage>
        <taxon>Eukaryota</taxon>
        <taxon>Fungi</taxon>
        <taxon>Dikarya</taxon>
        <taxon>Basidiomycota</taxon>
        <taxon>Agaricomycotina</taxon>
        <taxon>Agaricomycetes</taxon>
        <taxon>Agaricomycetidae</taxon>
        <taxon>Agaricales</taxon>
        <taxon>Agaricineae</taxon>
        <taxon>Agaricaceae</taxon>
        <taxon>Agaricus</taxon>
    </lineage>
</organism>
<dbReference type="AlphaFoldDB" id="K5VS13"/>
<dbReference type="RefSeq" id="XP_007332098.1">
    <property type="nucleotide sequence ID" value="XM_007332036.1"/>
</dbReference>
<keyword evidence="2" id="KW-1185">Reference proteome</keyword>